<dbReference type="RefSeq" id="XP_007869329.1">
    <property type="nucleotide sequence ID" value="XM_007871138.1"/>
</dbReference>
<dbReference type="GeneID" id="19302460"/>
<dbReference type="HOGENOM" id="CLU_2512849_0_0_1"/>
<organism evidence="2 3">
    <name type="scientific">Gloeophyllum trabeum (strain ATCC 11539 / FP-39264 / Madison 617)</name>
    <name type="common">Brown rot fungus</name>
    <dbReference type="NCBI Taxonomy" id="670483"/>
    <lineage>
        <taxon>Eukaryota</taxon>
        <taxon>Fungi</taxon>
        <taxon>Dikarya</taxon>
        <taxon>Basidiomycota</taxon>
        <taxon>Agaricomycotina</taxon>
        <taxon>Agaricomycetes</taxon>
        <taxon>Gloeophyllales</taxon>
        <taxon>Gloeophyllaceae</taxon>
        <taxon>Gloeophyllum</taxon>
    </lineage>
</organism>
<proteinExistence type="predicted"/>
<evidence type="ECO:0000313" key="3">
    <source>
        <dbReference type="Proteomes" id="UP000030669"/>
    </source>
</evidence>
<gene>
    <name evidence="2" type="ORF">GLOTRDRAFT_132258</name>
</gene>
<reference evidence="2 3" key="1">
    <citation type="journal article" date="2012" name="Science">
        <title>The Paleozoic origin of enzymatic lignin decomposition reconstructed from 31 fungal genomes.</title>
        <authorList>
            <person name="Floudas D."/>
            <person name="Binder M."/>
            <person name="Riley R."/>
            <person name="Barry K."/>
            <person name="Blanchette R.A."/>
            <person name="Henrissat B."/>
            <person name="Martinez A.T."/>
            <person name="Otillar R."/>
            <person name="Spatafora J.W."/>
            <person name="Yadav J.S."/>
            <person name="Aerts A."/>
            <person name="Benoit I."/>
            <person name="Boyd A."/>
            <person name="Carlson A."/>
            <person name="Copeland A."/>
            <person name="Coutinho P.M."/>
            <person name="de Vries R.P."/>
            <person name="Ferreira P."/>
            <person name="Findley K."/>
            <person name="Foster B."/>
            <person name="Gaskell J."/>
            <person name="Glotzer D."/>
            <person name="Gorecki P."/>
            <person name="Heitman J."/>
            <person name="Hesse C."/>
            <person name="Hori C."/>
            <person name="Igarashi K."/>
            <person name="Jurgens J.A."/>
            <person name="Kallen N."/>
            <person name="Kersten P."/>
            <person name="Kohler A."/>
            <person name="Kuees U."/>
            <person name="Kumar T.K.A."/>
            <person name="Kuo A."/>
            <person name="LaButti K."/>
            <person name="Larrondo L.F."/>
            <person name="Lindquist E."/>
            <person name="Ling A."/>
            <person name="Lombard V."/>
            <person name="Lucas S."/>
            <person name="Lundell T."/>
            <person name="Martin R."/>
            <person name="McLaughlin D.J."/>
            <person name="Morgenstern I."/>
            <person name="Morin E."/>
            <person name="Murat C."/>
            <person name="Nagy L.G."/>
            <person name="Nolan M."/>
            <person name="Ohm R.A."/>
            <person name="Patyshakuliyeva A."/>
            <person name="Rokas A."/>
            <person name="Ruiz-Duenas F.J."/>
            <person name="Sabat G."/>
            <person name="Salamov A."/>
            <person name="Samejima M."/>
            <person name="Schmutz J."/>
            <person name="Slot J.C."/>
            <person name="St John F."/>
            <person name="Stenlid J."/>
            <person name="Sun H."/>
            <person name="Sun S."/>
            <person name="Syed K."/>
            <person name="Tsang A."/>
            <person name="Wiebenga A."/>
            <person name="Young D."/>
            <person name="Pisabarro A."/>
            <person name="Eastwood D.C."/>
            <person name="Martin F."/>
            <person name="Cullen D."/>
            <person name="Grigoriev I.V."/>
            <person name="Hibbett D.S."/>
        </authorList>
    </citation>
    <scope>NUCLEOTIDE SEQUENCE [LARGE SCALE GENOMIC DNA]</scope>
    <source>
        <strain evidence="2 3">ATCC 11539</strain>
    </source>
</reference>
<protein>
    <submittedName>
        <fullName evidence="2">Uncharacterized protein</fullName>
    </submittedName>
</protein>
<accession>S7PXT9</accession>
<dbReference type="OrthoDB" id="10406207at2759"/>
<evidence type="ECO:0000256" key="1">
    <source>
        <dbReference type="SAM" id="MobiDB-lite"/>
    </source>
</evidence>
<dbReference type="EMBL" id="KB469308">
    <property type="protein sequence ID" value="EPQ52142.1"/>
    <property type="molecule type" value="Genomic_DNA"/>
</dbReference>
<evidence type="ECO:0000313" key="2">
    <source>
        <dbReference type="EMBL" id="EPQ52142.1"/>
    </source>
</evidence>
<dbReference type="KEGG" id="gtr:GLOTRDRAFT_132258"/>
<name>S7PXT9_GLOTA</name>
<feature type="compositionally biased region" description="Polar residues" evidence="1">
    <location>
        <begin position="1"/>
        <end position="12"/>
    </location>
</feature>
<keyword evidence="3" id="KW-1185">Reference proteome</keyword>
<dbReference type="Proteomes" id="UP000030669">
    <property type="component" value="Unassembled WGS sequence"/>
</dbReference>
<sequence length="85" mass="9643">MSSQNQKTSDGQTVEKVVYPETKQPNGMPAYTRAWVEGWTWMPGSNCGVWSVGKEKVEVYESVQEHKSNKNNHPPSAEWRFIGLS</sequence>
<feature type="region of interest" description="Disordered" evidence="1">
    <location>
        <begin position="64"/>
        <end position="85"/>
    </location>
</feature>
<feature type="region of interest" description="Disordered" evidence="1">
    <location>
        <begin position="1"/>
        <end position="23"/>
    </location>
</feature>
<dbReference type="AlphaFoldDB" id="S7PXT9"/>